<keyword evidence="5 6" id="KW-0720">Serine protease</keyword>
<feature type="signal peptide" evidence="6">
    <location>
        <begin position="1"/>
        <end position="19"/>
    </location>
</feature>
<dbReference type="RefSeq" id="WP_071166845.1">
    <property type="nucleotide sequence ID" value="NZ_CP017781.1"/>
</dbReference>
<dbReference type="GO" id="GO:0006508">
    <property type="term" value="P:proteolysis"/>
    <property type="evidence" value="ECO:0007669"/>
    <property type="project" value="UniProtKB-KW"/>
</dbReference>
<evidence type="ECO:0000256" key="2">
    <source>
        <dbReference type="ARBA" id="ARBA00022670"/>
    </source>
</evidence>
<evidence type="ECO:0000259" key="7">
    <source>
        <dbReference type="PROSITE" id="PS50240"/>
    </source>
</evidence>
<dbReference type="AlphaFoldDB" id="A0A1D9MFC6"/>
<dbReference type="PROSITE" id="PS00134">
    <property type="entry name" value="TRYPSIN_HIS"/>
    <property type="match status" value="1"/>
</dbReference>
<evidence type="ECO:0000256" key="4">
    <source>
        <dbReference type="ARBA" id="ARBA00022801"/>
    </source>
</evidence>
<dbReference type="Pfam" id="PF13365">
    <property type="entry name" value="Trypsin_2"/>
    <property type="match status" value="1"/>
</dbReference>
<protein>
    <recommendedName>
        <fullName evidence="6">Serine protease</fullName>
        <ecNumber evidence="6">3.4.21.-</ecNumber>
    </recommendedName>
</protein>
<dbReference type="Gene3D" id="2.40.10.10">
    <property type="entry name" value="Trypsin-like serine proteases"/>
    <property type="match status" value="2"/>
</dbReference>
<keyword evidence="4 6" id="KW-0378">Hydrolase</keyword>
<dbReference type="InterPro" id="IPR001254">
    <property type="entry name" value="Trypsin_dom"/>
</dbReference>
<evidence type="ECO:0000256" key="3">
    <source>
        <dbReference type="ARBA" id="ARBA00022729"/>
    </source>
</evidence>
<evidence type="ECO:0000256" key="1">
    <source>
        <dbReference type="ARBA" id="ARBA00008764"/>
    </source>
</evidence>
<dbReference type="InterPro" id="IPR018114">
    <property type="entry name" value="TRYPSIN_HIS"/>
</dbReference>
<evidence type="ECO:0000256" key="5">
    <source>
        <dbReference type="ARBA" id="ARBA00022825"/>
    </source>
</evidence>
<dbReference type="PROSITE" id="PS50240">
    <property type="entry name" value="TRYPSIN_DOM"/>
    <property type="match status" value="1"/>
</dbReference>
<dbReference type="GO" id="GO:0004252">
    <property type="term" value="F:serine-type endopeptidase activity"/>
    <property type="evidence" value="ECO:0007669"/>
    <property type="project" value="InterPro"/>
</dbReference>
<dbReference type="InterPro" id="IPR043504">
    <property type="entry name" value="Peptidase_S1_PA_chymotrypsin"/>
</dbReference>
<sequence>MLRLALALILLALPGLAQEAPTRLETLETGSDSRGWEAVGRLELGASFCTGTLIGPDLVLTAAHCLFDSLSGKMIPTDQIQFRAGWRNGRAVAYRGARRAVAHPSYQYQGADKIDRVAWDLALIELDQPIRLPQLRPFGLDGPPAPGEHVEVVSYAHDRAEAPSLQKSCTVLERPADVVLMDCSVDFGSSGAPVFAIRAGAPQIVSVISAKAEYNKTPVSLGTLVGRVADLKAALNARAAPQAAQFSRQGGAKFVRP</sequence>
<evidence type="ECO:0000313" key="8">
    <source>
        <dbReference type="EMBL" id="AOZ70478.1"/>
    </source>
</evidence>
<proteinExistence type="inferred from homology"/>
<evidence type="ECO:0000256" key="6">
    <source>
        <dbReference type="RuleBase" id="RU004296"/>
    </source>
</evidence>
<dbReference type="InterPro" id="IPR050966">
    <property type="entry name" value="Glutamyl_endopeptidase"/>
</dbReference>
<reference evidence="8 9" key="1">
    <citation type="submission" date="2016-10" db="EMBL/GenBank/DDBJ databases">
        <title>Rhodobacter sp. LPB0142, isolated from sea water.</title>
        <authorList>
            <person name="Kim E."/>
            <person name="Yi H."/>
        </authorList>
    </citation>
    <scope>NUCLEOTIDE SEQUENCE [LARGE SCALE GENOMIC DNA]</scope>
    <source>
        <strain evidence="8 9">LPB0142</strain>
    </source>
</reference>
<dbReference type="EC" id="3.4.21.-" evidence="6"/>
<gene>
    <name evidence="8" type="ORF">LPB142_14995</name>
</gene>
<dbReference type="InterPro" id="IPR008256">
    <property type="entry name" value="Peptidase_S1B"/>
</dbReference>
<dbReference type="EMBL" id="CP017781">
    <property type="protein sequence ID" value="AOZ70478.1"/>
    <property type="molecule type" value="Genomic_DNA"/>
</dbReference>
<feature type="domain" description="Peptidase S1" evidence="7">
    <location>
        <begin position="12"/>
        <end position="240"/>
    </location>
</feature>
<dbReference type="STRING" id="1850250.LPB142_14995"/>
<dbReference type="PRINTS" id="PR00839">
    <property type="entry name" value="V8PROTEASE"/>
</dbReference>
<comment type="similarity">
    <text evidence="1 6">Belongs to the peptidase S1B family.</text>
</comment>
<evidence type="ECO:0000313" key="9">
    <source>
        <dbReference type="Proteomes" id="UP000176562"/>
    </source>
</evidence>
<name>A0A1D9MFC6_9RHOB</name>
<dbReference type="InterPro" id="IPR009003">
    <property type="entry name" value="Peptidase_S1_PA"/>
</dbReference>
<dbReference type="PANTHER" id="PTHR15462:SF8">
    <property type="entry name" value="SERINE PROTEASE"/>
    <property type="match status" value="1"/>
</dbReference>
<dbReference type="SUPFAM" id="SSF50494">
    <property type="entry name" value="Trypsin-like serine proteases"/>
    <property type="match status" value="1"/>
</dbReference>
<accession>A0A1D9MFC6</accession>
<keyword evidence="2 6" id="KW-0645">Protease</keyword>
<keyword evidence="9" id="KW-1185">Reference proteome</keyword>
<dbReference type="PANTHER" id="PTHR15462">
    <property type="entry name" value="SERINE PROTEASE"/>
    <property type="match status" value="1"/>
</dbReference>
<feature type="chain" id="PRO_5009362591" description="Serine protease" evidence="6">
    <location>
        <begin position="20"/>
        <end position="257"/>
    </location>
</feature>
<keyword evidence="3 6" id="KW-0732">Signal</keyword>
<organism evidence="8 9">
    <name type="scientific">Rhodobacter xanthinilyticus</name>
    <dbReference type="NCBI Taxonomy" id="1850250"/>
    <lineage>
        <taxon>Bacteria</taxon>
        <taxon>Pseudomonadati</taxon>
        <taxon>Pseudomonadota</taxon>
        <taxon>Alphaproteobacteria</taxon>
        <taxon>Rhodobacterales</taxon>
        <taxon>Rhodobacter group</taxon>
        <taxon>Rhodobacter</taxon>
    </lineage>
</organism>
<dbReference type="KEGG" id="rhp:LPB142_14995"/>
<dbReference type="Proteomes" id="UP000176562">
    <property type="component" value="Chromosome"/>
</dbReference>